<keyword evidence="12 18" id="KW-0472">Membrane</keyword>
<dbReference type="NCBIfam" id="TIGR00560">
    <property type="entry name" value="pgsA"/>
    <property type="match status" value="1"/>
</dbReference>
<evidence type="ECO:0000256" key="12">
    <source>
        <dbReference type="ARBA" id="ARBA00023136"/>
    </source>
</evidence>
<accession>W7UMS9</accession>
<dbReference type="PANTHER" id="PTHR14269:SF62">
    <property type="entry name" value="CDP-DIACYLGLYCEROL--GLYCEROL-3-PHOSPHATE 3-PHOSPHATIDYLTRANSFERASE 1, CHLOROPLASTIC"/>
    <property type="match status" value="1"/>
</dbReference>
<evidence type="ECO:0000313" key="19">
    <source>
        <dbReference type="EMBL" id="EWM52874.1"/>
    </source>
</evidence>
<keyword evidence="13" id="KW-0594">Phospholipid biosynthesis</keyword>
<dbReference type="RefSeq" id="WP_037299988.1">
    <property type="nucleotide sequence ID" value="NZ_ATAX01000028.1"/>
</dbReference>
<organism evidence="19 20">
    <name type="scientific">Ruminococcus flavefaciens 007c</name>
    <dbReference type="NCBI Taxonomy" id="1341157"/>
    <lineage>
        <taxon>Bacteria</taxon>
        <taxon>Bacillati</taxon>
        <taxon>Bacillota</taxon>
        <taxon>Clostridia</taxon>
        <taxon>Eubacteriales</taxon>
        <taxon>Oscillospiraceae</taxon>
        <taxon>Ruminococcus</taxon>
    </lineage>
</organism>
<feature type="transmembrane region" description="Helical" evidence="18">
    <location>
        <begin position="161"/>
        <end position="183"/>
    </location>
</feature>
<evidence type="ECO:0000256" key="6">
    <source>
        <dbReference type="ARBA" id="ARBA00014944"/>
    </source>
</evidence>
<evidence type="ECO:0000256" key="17">
    <source>
        <dbReference type="RuleBase" id="RU003750"/>
    </source>
</evidence>
<name>W7UMS9_RUMFL</name>
<dbReference type="PATRIC" id="fig|1341157.4.peg.2347"/>
<evidence type="ECO:0000256" key="10">
    <source>
        <dbReference type="ARBA" id="ARBA00022989"/>
    </source>
</evidence>
<evidence type="ECO:0000256" key="9">
    <source>
        <dbReference type="ARBA" id="ARBA00022692"/>
    </source>
</evidence>
<comment type="caution">
    <text evidence="19">The sequence shown here is derived from an EMBL/GenBank/DDBJ whole genome shotgun (WGS) entry which is preliminary data.</text>
</comment>
<keyword evidence="20" id="KW-1185">Reference proteome</keyword>
<comment type="catalytic activity">
    <reaction evidence="15">
        <text>a CDP-1,2-diacyl-sn-glycerol + sn-glycerol 3-phosphate = a 1,2-diacyl-sn-glycero-3-phospho-(1'-sn-glycero-3'-phosphate) + CMP + H(+)</text>
        <dbReference type="Rhea" id="RHEA:12593"/>
        <dbReference type="ChEBI" id="CHEBI:15378"/>
        <dbReference type="ChEBI" id="CHEBI:57597"/>
        <dbReference type="ChEBI" id="CHEBI:58332"/>
        <dbReference type="ChEBI" id="CHEBI:60110"/>
        <dbReference type="ChEBI" id="CHEBI:60377"/>
        <dbReference type="EC" id="2.7.8.5"/>
    </reaction>
</comment>
<dbReference type="AlphaFoldDB" id="W7UMS9"/>
<dbReference type="GO" id="GO:0008444">
    <property type="term" value="F:CDP-diacylglycerol-glycerol-3-phosphate 3-phosphatidyltransferase activity"/>
    <property type="evidence" value="ECO:0007669"/>
    <property type="project" value="UniProtKB-UniRule"/>
</dbReference>
<dbReference type="InterPro" id="IPR004570">
    <property type="entry name" value="Phosphatidylglycerol_P_synth"/>
</dbReference>
<dbReference type="PANTHER" id="PTHR14269">
    <property type="entry name" value="CDP-DIACYLGLYCEROL--GLYCEROL-3-PHOSPHATE 3-PHOSPHATIDYLTRANSFERASE-RELATED"/>
    <property type="match status" value="1"/>
</dbReference>
<dbReference type="eggNOG" id="COG0558">
    <property type="taxonomic scope" value="Bacteria"/>
</dbReference>
<evidence type="ECO:0000256" key="14">
    <source>
        <dbReference type="ARBA" id="ARBA00023264"/>
    </source>
</evidence>
<dbReference type="OrthoDB" id="9796672at2"/>
<evidence type="ECO:0000256" key="3">
    <source>
        <dbReference type="ARBA" id="ARBA00005042"/>
    </source>
</evidence>
<dbReference type="GO" id="GO:0006655">
    <property type="term" value="P:phosphatidylglycerol biosynthetic process"/>
    <property type="evidence" value="ECO:0007669"/>
    <property type="project" value="UniProtKB-UniPathway"/>
</dbReference>
<evidence type="ECO:0000256" key="13">
    <source>
        <dbReference type="ARBA" id="ARBA00023209"/>
    </source>
</evidence>
<gene>
    <name evidence="19" type="ORF">RF007C_14765</name>
</gene>
<keyword evidence="8 17" id="KW-0808">Transferase</keyword>
<dbReference type="UniPathway" id="UPA00084">
    <property type="reaction ID" value="UER00503"/>
</dbReference>
<dbReference type="InterPro" id="IPR048254">
    <property type="entry name" value="CDP_ALCOHOL_P_TRANSF_CS"/>
</dbReference>
<feature type="transmembrane region" description="Helical" evidence="18">
    <location>
        <begin position="7"/>
        <end position="24"/>
    </location>
</feature>
<keyword evidence="11" id="KW-0443">Lipid metabolism</keyword>
<dbReference type="PIRSF" id="PIRSF000847">
    <property type="entry name" value="Phos_ph_gly_syn"/>
    <property type="match status" value="1"/>
</dbReference>
<dbReference type="PROSITE" id="PS00379">
    <property type="entry name" value="CDP_ALCOHOL_P_TRANSF"/>
    <property type="match status" value="1"/>
</dbReference>
<dbReference type="Proteomes" id="UP000019365">
    <property type="component" value="Unassembled WGS sequence"/>
</dbReference>
<keyword evidence="9 18" id="KW-0812">Transmembrane</keyword>
<dbReference type="InterPro" id="IPR050324">
    <property type="entry name" value="CDP-alcohol_PTase-I"/>
</dbReference>
<evidence type="ECO:0000256" key="5">
    <source>
        <dbReference type="ARBA" id="ARBA00013170"/>
    </source>
</evidence>
<comment type="subcellular location">
    <subcellularLocation>
        <location evidence="2">Membrane</location>
        <topology evidence="2">Multi-pass membrane protein</topology>
    </subcellularLocation>
</comment>
<comment type="function">
    <text evidence="1">This protein catalyzes the committed step to the synthesis of the acidic phospholipids.</text>
</comment>
<proteinExistence type="inferred from homology"/>
<dbReference type="InterPro" id="IPR000462">
    <property type="entry name" value="CDP-OH_P_trans"/>
</dbReference>
<evidence type="ECO:0000256" key="2">
    <source>
        <dbReference type="ARBA" id="ARBA00004141"/>
    </source>
</evidence>
<evidence type="ECO:0000256" key="18">
    <source>
        <dbReference type="SAM" id="Phobius"/>
    </source>
</evidence>
<dbReference type="EC" id="2.7.8.5" evidence="5 16"/>
<comment type="pathway">
    <text evidence="3">Phospholipid metabolism; phosphatidylglycerol biosynthesis; phosphatidylglycerol from CDP-diacylglycerol: step 1/2.</text>
</comment>
<dbReference type="InterPro" id="IPR043130">
    <property type="entry name" value="CDP-OH_PTrfase_TM_dom"/>
</dbReference>
<sequence length="194" mass="21605">MNLPNKLTLLRVILIPFFLLFMYINIPFHYGIALMIFAAASITDALDGKIARKRNLVTNFGKFLDPLADKVLVIAALTVFVELEEVRMGAIPLIIITAREFMVSGLRLLAANSGIVVAAGIWGKLKTAFTMVAIVAILFWLFICYDFGFELPGAFRSFVDNIFVPVLVWISTILTVISGAVYLKGYWHLIDSDK</sequence>
<evidence type="ECO:0000256" key="11">
    <source>
        <dbReference type="ARBA" id="ARBA00023098"/>
    </source>
</evidence>
<evidence type="ECO:0000256" key="16">
    <source>
        <dbReference type="NCBIfam" id="TIGR00560"/>
    </source>
</evidence>
<evidence type="ECO:0000256" key="1">
    <source>
        <dbReference type="ARBA" id="ARBA00003973"/>
    </source>
</evidence>
<keyword evidence="14" id="KW-1208">Phospholipid metabolism</keyword>
<evidence type="ECO:0000256" key="8">
    <source>
        <dbReference type="ARBA" id="ARBA00022679"/>
    </source>
</evidence>
<keyword evidence="10 18" id="KW-1133">Transmembrane helix</keyword>
<feature type="transmembrane region" description="Helical" evidence="18">
    <location>
        <begin position="128"/>
        <end position="149"/>
    </location>
</feature>
<evidence type="ECO:0000256" key="7">
    <source>
        <dbReference type="ARBA" id="ARBA00022516"/>
    </source>
</evidence>
<dbReference type="Pfam" id="PF01066">
    <property type="entry name" value="CDP-OH_P_transf"/>
    <property type="match status" value="1"/>
</dbReference>
<evidence type="ECO:0000256" key="15">
    <source>
        <dbReference type="ARBA" id="ARBA00048586"/>
    </source>
</evidence>
<comment type="similarity">
    <text evidence="4 17">Belongs to the CDP-alcohol phosphatidyltransferase class-I family.</text>
</comment>
<dbReference type="Gene3D" id="1.20.120.1760">
    <property type="match status" value="1"/>
</dbReference>
<dbReference type="GO" id="GO:0016020">
    <property type="term" value="C:membrane"/>
    <property type="evidence" value="ECO:0007669"/>
    <property type="project" value="UniProtKB-SubCell"/>
</dbReference>
<keyword evidence="7" id="KW-0444">Lipid biosynthesis</keyword>
<dbReference type="EMBL" id="ATAX01000028">
    <property type="protein sequence ID" value="EWM52874.1"/>
    <property type="molecule type" value="Genomic_DNA"/>
</dbReference>
<evidence type="ECO:0000313" key="20">
    <source>
        <dbReference type="Proteomes" id="UP000019365"/>
    </source>
</evidence>
<protein>
    <recommendedName>
        <fullName evidence="6 16">CDP-diacylglycerol--glycerol-3-phosphate 3-phosphatidyltransferase</fullName>
        <ecNumber evidence="5 16">2.7.8.5</ecNumber>
    </recommendedName>
</protein>
<evidence type="ECO:0000256" key="4">
    <source>
        <dbReference type="ARBA" id="ARBA00010441"/>
    </source>
</evidence>
<feature type="transmembrane region" description="Helical" evidence="18">
    <location>
        <begin position="101"/>
        <end position="122"/>
    </location>
</feature>
<reference evidence="19 20" key="1">
    <citation type="journal article" date="2014" name="PLoS ONE">
        <title>Rumen cellulosomics: divergent fiber-degrading strategies revealed by comparative genome-wide analysis of six ruminococcal strains.</title>
        <authorList>
            <person name="Dassa B."/>
            <person name="Borovok I."/>
            <person name="Ruimy-Israeli V."/>
            <person name="Lamed R."/>
            <person name="Flint H.J."/>
            <person name="Duncan S.H."/>
            <person name="Henrissat B."/>
            <person name="Coutinho P."/>
            <person name="Morrison M."/>
            <person name="Mosoni P."/>
            <person name="Yeoman C.J."/>
            <person name="White B.A."/>
            <person name="Bayer E.A."/>
        </authorList>
    </citation>
    <scope>NUCLEOTIDE SEQUENCE [LARGE SCALE GENOMIC DNA]</scope>
    <source>
        <strain evidence="19 20">007c</strain>
    </source>
</reference>